<dbReference type="HOGENOM" id="CLU_2236160_0_0_1"/>
<reference evidence="2" key="1">
    <citation type="journal article" date="2014" name="Proc. Natl. Acad. Sci. U.S.A.">
        <title>Extensive sampling of basidiomycete genomes demonstrates inadequacy of the white-rot/brown-rot paradigm for wood decay fungi.</title>
        <authorList>
            <person name="Riley R."/>
            <person name="Salamov A.A."/>
            <person name="Brown D.W."/>
            <person name="Nagy L.G."/>
            <person name="Floudas D."/>
            <person name="Held B.W."/>
            <person name="Levasseur A."/>
            <person name="Lombard V."/>
            <person name="Morin E."/>
            <person name="Otillar R."/>
            <person name="Lindquist E.A."/>
            <person name="Sun H."/>
            <person name="LaButti K.M."/>
            <person name="Schmutz J."/>
            <person name="Jabbour D."/>
            <person name="Luo H."/>
            <person name="Baker S.E."/>
            <person name="Pisabarro A.G."/>
            <person name="Walton J.D."/>
            <person name="Blanchette R.A."/>
            <person name="Henrissat B."/>
            <person name="Martin F."/>
            <person name="Cullen D."/>
            <person name="Hibbett D.S."/>
            <person name="Grigoriev I.V."/>
        </authorList>
    </citation>
    <scope>NUCLEOTIDE SEQUENCE [LARGE SCALE GENOMIC DNA]</scope>
    <source>
        <strain evidence="2">FD-172 SS1</strain>
    </source>
</reference>
<protein>
    <submittedName>
        <fullName evidence="1">Uncharacterized protein</fullName>
    </submittedName>
</protein>
<accession>A0A067LTS9</accession>
<evidence type="ECO:0000313" key="1">
    <source>
        <dbReference type="EMBL" id="KDQ05640.1"/>
    </source>
</evidence>
<gene>
    <name evidence="1" type="ORF">BOTBODRAFT_122434</name>
</gene>
<dbReference type="EMBL" id="KL198218">
    <property type="protein sequence ID" value="KDQ05640.1"/>
    <property type="molecule type" value="Genomic_DNA"/>
</dbReference>
<dbReference type="Proteomes" id="UP000027195">
    <property type="component" value="Unassembled WGS sequence"/>
</dbReference>
<dbReference type="InParanoid" id="A0A067LTS9"/>
<organism evidence="1 2">
    <name type="scientific">Botryobasidium botryosum (strain FD-172 SS1)</name>
    <dbReference type="NCBI Taxonomy" id="930990"/>
    <lineage>
        <taxon>Eukaryota</taxon>
        <taxon>Fungi</taxon>
        <taxon>Dikarya</taxon>
        <taxon>Basidiomycota</taxon>
        <taxon>Agaricomycotina</taxon>
        <taxon>Agaricomycetes</taxon>
        <taxon>Cantharellales</taxon>
        <taxon>Botryobasidiaceae</taxon>
        <taxon>Botryobasidium</taxon>
    </lineage>
</organism>
<dbReference type="OrthoDB" id="3270899at2759"/>
<evidence type="ECO:0000313" key="2">
    <source>
        <dbReference type="Proteomes" id="UP000027195"/>
    </source>
</evidence>
<proteinExistence type="predicted"/>
<dbReference type="AlphaFoldDB" id="A0A067LTS9"/>
<name>A0A067LTS9_BOTB1</name>
<keyword evidence="2" id="KW-1185">Reference proteome</keyword>
<dbReference type="STRING" id="930990.A0A067LTS9"/>
<sequence length="105" mass="12147">MEGGTTAEREQGLAELQDFVMRTYRALVRVERRRHNTNHLSIDHLARFDVSLISTEDGTLDWFVNEVERGVAVSLFSYSDWQWALSVMDEWGQVTLAWLESVEDA</sequence>